<gene>
    <name evidence="9" type="ORF">BN946_scf184961.g6</name>
</gene>
<keyword evidence="10" id="KW-1185">Reference proteome</keyword>
<dbReference type="GO" id="GO:0005886">
    <property type="term" value="C:plasma membrane"/>
    <property type="evidence" value="ECO:0007669"/>
    <property type="project" value="UniProtKB-SubCell"/>
</dbReference>
<evidence type="ECO:0008006" key="11">
    <source>
        <dbReference type="Google" id="ProtNLM"/>
    </source>
</evidence>
<keyword evidence="4" id="KW-1003">Cell membrane</keyword>
<feature type="transmembrane region" description="Helical" evidence="8">
    <location>
        <begin position="187"/>
        <end position="208"/>
    </location>
</feature>
<feature type="transmembrane region" description="Helical" evidence="8">
    <location>
        <begin position="80"/>
        <end position="98"/>
    </location>
</feature>
<dbReference type="OrthoDB" id="1099at2759"/>
<protein>
    <recommendedName>
        <fullName evidence="11">C4-dicarboxylate transporter/malic acid transport protein</fullName>
    </recommendedName>
</protein>
<dbReference type="InterPro" id="IPR038665">
    <property type="entry name" value="Voltage-dep_anion_channel_sf"/>
</dbReference>
<feature type="transmembrane region" description="Helical" evidence="8">
    <location>
        <begin position="276"/>
        <end position="294"/>
    </location>
</feature>
<keyword evidence="6 8" id="KW-1133">Transmembrane helix</keyword>
<evidence type="ECO:0000313" key="10">
    <source>
        <dbReference type="Proteomes" id="UP000029665"/>
    </source>
</evidence>
<feature type="transmembrane region" description="Helical" evidence="8">
    <location>
        <begin position="300"/>
        <end position="322"/>
    </location>
</feature>
<feature type="transmembrane region" description="Helical" evidence="8">
    <location>
        <begin position="6"/>
        <end position="27"/>
    </location>
</feature>
<comment type="caution">
    <text evidence="9">The sequence shown here is derived from an EMBL/GenBank/DDBJ whole genome shotgun (WGS) entry which is preliminary data.</text>
</comment>
<dbReference type="HOGENOM" id="CLU_030057_6_1_1"/>
<reference evidence="9" key="1">
    <citation type="submission" date="2014-01" db="EMBL/GenBank/DDBJ databases">
        <title>The genome of the white-rot fungus Pycnoporus cinnabarinus: a basidiomycete model with a versatile arsenal for lignocellulosic biomass breakdown.</title>
        <authorList>
            <person name="Levasseur A."/>
            <person name="Lomascolo A."/>
            <person name="Ruiz-Duenas F.J."/>
            <person name="Uzan E."/>
            <person name="Piumi F."/>
            <person name="Kues U."/>
            <person name="Ram A.F.J."/>
            <person name="Murat C."/>
            <person name="Haon M."/>
            <person name="Benoit I."/>
            <person name="Arfi Y."/>
            <person name="Chevret D."/>
            <person name="Drula E."/>
            <person name="Kwon M.J."/>
            <person name="Gouret P."/>
            <person name="Lesage-Meessen L."/>
            <person name="Lombard V."/>
            <person name="Mariette J."/>
            <person name="Noirot C."/>
            <person name="Park J."/>
            <person name="Patyshakuliyeva A."/>
            <person name="Wieneger R.A.B."/>
            <person name="Wosten H.A.B."/>
            <person name="Martin F."/>
            <person name="Coutinho P.M."/>
            <person name="de Vries R."/>
            <person name="Martinez A.T."/>
            <person name="Klopp C."/>
            <person name="Pontarotti P."/>
            <person name="Henrissat B."/>
            <person name="Record E."/>
        </authorList>
    </citation>
    <scope>NUCLEOTIDE SEQUENCE [LARGE SCALE GENOMIC DNA]</scope>
    <source>
        <strain evidence="9">BRFM137</strain>
    </source>
</reference>
<keyword evidence="7 8" id="KW-0472">Membrane</keyword>
<dbReference type="GO" id="GO:0000319">
    <property type="term" value="F:sulfite transmembrane transporter activity"/>
    <property type="evidence" value="ECO:0007669"/>
    <property type="project" value="TreeGrafter"/>
</dbReference>
<dbReference type="Pfam" id="PF03595">
    <property type="entry name" value="SLAC1"/>
    <property type="match status" value="1"/>
</dbReference>
<dbReference type="Proteomes" id="UP000029665">
    <property type="component" value="Unassembled WGS sequence"/>
</dbReference>
<dbReference type="InterPro" id="IPR004695">
    <property type="entry name" value="SLAC1/Mae1/Ssu1/TehA"/>
</dbReference>
<sequence>MAMKAFTFIFFFLNLALFIVFNIFTIARYIIFPDTWSLMIHHPIQSLYIGTYPMGLSTLLNIAVGFLYQKYQFGGKGFLYAIWALWWFDVLLSVACAFELVHIMKTRHEHSLNRLTAHWLLPVVTLIVISSTGGIMAPALVKLHPGQALLTLTVSLVLVSIGVGLAMMILTMYLLRLIVHGVPQDANVMSVFIPLGPMAQGGYCILLLGQGYRQVLPLNYGDSHVLRQSNVGDIIAVISLATALVLWSLATMWMIYALRAVTEVVPRTRIPFKQTFWGLIFPNGVYANLTIQLYRTVDSPFFRVWGTIYSIATLILWTLVFLRTLSLVRNGAIFESPCLEDFDLSRATLKRQASNEIKYPPRAVSVHASSLNGSIVSDMAPLAAPTSAGIELMDC</sequence>
<evidence type="ECO:0000256" key="8">
    <source>
        <dbReference type="SAM" id="Phobius"/>
    </source>
</evidence>
<feature type="transmembrane region" description="Helical" evidence="8">
    <location>
        <begin position="119"/>
        <end position="141"/>
    </location>
</feature>
<evidence type="ECO:0000256" key="5">
    <source>
        <dbReference type="ARBA" id="ARBA00022692"/>
    </source>
</evidence>
<accession>A0A060SAR4</accession>
<evidence type="ECO:0000256" key="6">
    <source>
        <dbReference type="ARBA" id="ARBA00022989"/>
    </source>
</evidence>
<name>A0A060SAR4_PYCCI</name>
<evidence type="ECO:0000256" key="7">
    <source>
        <dbReference type="ARBA" id="ARBA00023136"/>
    </source>
</evidence>
<feature type="transmembrane region" description="Helical" evidence="8">
    <location>
        <begin position="147"/>
        <end position="175"/>
    </location>
</feature>
<dbReference type="PANTHER" id="PTHR31686">
    <property type="match status" value="1"/>
</dbReference>
<keyword evidence="5 8" id="KW-0812">Transmembrane</keyword>
<dbReference type="OMA" id="LGPNWYA"/>
<comment type="subcellular location">
    <subcellularLocation>
        <location evidence="1">Cell membrane</location>
        <topology evidence="1">Multi-pass membrane protein</topology>
    </subcellularLocation>
</comment>
<proteinExistence type="inferred from homology"/>
<evidence type="ECO:0000256" key="2">
    <source>
        <dbReference type="ARBA" id="ARBA00008566"/>
    </source>
</evidence>
<evidence type="ECO:0000256" key="4">
    <source>
        <dbReference type="ARBA" id="ARBA00022475"/>
    </source>
</evidence>
<dbReference type="EMBL" id="CCBP010000037">
    <property type="protein sequence ID" value="CDO69364.1"/>
    <property type="molecule type" value="Genomic_DNA"/>
</dbReference>
<evidence type="ECO:0000313" key="9">
    <source>
        <dbReference type="EMBL" id="CDO69364.1"/>
    </source>
</evidence>
<dbReference type="InterPro" id="IPR051629">
    <property type="entry name" value="Sulfite_efflux_TDT"/>
</dbReference>
<evidence type="ECO:0000256" key="3">
    <source>
        <dbReference type="ARBA" id="ARBA00022448"/>
    </source>
</evidence>
<evidence type="ECO:0000256" key="1">
    <source>
        <dbReference type="ARBA" id="ARBA00004651"/>
    </source>
</evidence>
<dbReference type="Gene3D" id="1.50.10.150">
    <property type="entry name" value="Voltage-dependent anion channel"/>
    <property type="match status" value="1"/>
</dbReference>
<comment type="similarity">
    <text evidence="2">Belongs to the tellurite-resistance/dicarboxylate transporter (TDT) family.</text>
</comment>
<feature type="transmembrane region" description="Helical" evidence="8">
    <location>
        <begin position="47"/>
        <end position="68"/>
    </location>
</feature>
<feature type="transmembrane region" description="Helical" evidence="8">
    <location>
        <begin position="234"/>
        <end position="256"/>
    </location>
</feature>
<organism evidence="9 10">
    <name type="scientific">Pycnoporus cinnabarinus</name>
    <name type="common">Cinnabar-red polypore</name>
    <name type="synonym">Trametes cinnabarina</name>
    <dbReference type="NCBI Taxonomy" id="5643"/>
    <lineage>
        <taxon>Eukaryota</taxon>
        <taxon>Fungi</taxon>
        <taxon>Dikarya</taxon>
        <taxon>Basidiomycota</taxon>
        <taxon>Agaricomycotina</taxon>
        <taxon>Agaricomycetes</taxon>
        <taxon>Polyporales</taxon>
        <taxon>Polyporaceae</taxon>
        <taxon>Trametes</taxon>
    </lineage>
</organism>
<dbReference type="AlphaFoldDB" id="A0A060SAR4"/>
<dbReference type="PANTHER" id="PTHR31686:SF3">
    <property type="entry name" value="ACID TRANSPORT PROTEIN, PUTATIVE (AFU_ORTHOLOGUE AFUA_4G09410)-RELATED"/>
    <property type="match status" value="1"/>
</dbReference>
<keyword evidence="3" id="KW-0813">Transport</keyword>